<dbReference type="RefSeq" id="WP_142526491.1">
    <property type="nucleotide sequence ID" value="NZ_CBCSJO010000002.1"/>
</dbReference>
<sequence>MVKRYLLICALLFSVTQLKAQQYGLFNTKTLFDAFENPAQKAFVLDSSRQFASNFLLPYFGLNAANKGDSKYVLSDLINHSTYNTDNVLIGNNNRNKLFQSSNIYLLTFRMFQSYKYNKELGFSWQVRSDVFADYTNETLVVFGDYNRFTNSQTGLLNSNGFGQSYHQFSVTYRENLNKRLAFGAKLSLLSGITYNQINVTNSSLTINHVTDDLTVGLQGTYRSNFLRAKELDRNSFLPNFKNPGMSVSLGTTYQAKSGIFIMANIKDLGFIKWNKQSHDFNVNSAVTVGRETIDPDNPEYINTNTLEDELNEVFVKSDRQKGFYTATNAKADFMISRKYDFYTPSLIVSKNLFYQGGDAAFVNTFKRNEFSVSLSPTYNMNGFMMLGTQGMYQTPNFEFFLGTDNLLKSAAIKKVAVVNSGYYGASFYMGLAIKFGFVVEHPQNSSYMPGVGDDTQTSFFRRIFKVFQHKGRD</sequence>
<feature type="chain" id="PRO_5021809036" description="DUF5723 domain-containing protein" evidence="1">
    <location>
        <begin position="21"/>
        <end position="474"/>
    </location>
</feature>
<dbReference type="OrthoDB" id="783295at2"/>
<protein>
    <recommendedName>
        <fullName evidence="2">DUF5723 domain-containing protein</fullName>
    </recommendedName>
</protein>
<feature type="signal peptide" evidence="1">
    <location>
        <begin position="1"/>
        <end position="20"/>
    </location>
</feature>
<proteinExistence type="predicted"/>
<evidence type="ECO:0000259" key="2">
    <source>
        <dbReference type="Pfam" id="PF18990"/>
    </source>
</evidence>
<evidence type="ECO:0000256" key="1">
    <source>
        <dbReference type="SAM" id="SignalP"/>
    </source>
</evidence>
<keyword evidence="4" id="KW-1185">Reference proteome</keyword>
<dbReference type="EMBL" id="FXTN01000001">
    <property type="protein sequence ID" value="SMO38010.1"/>
    <property type="molecule type" value="Genomic_DNA"/>
</dbReference>
<organism evidence="3 4">
    <name type="scientific">Pedobacter westerhofensis</name>
    <dbReference type="NCBI Taxonomy" id="425512"/>
    <lineage>
        <taxon>Bacteria</taxon>
        <taxon>Pseudomonadati</taxon>
        <taxon>Bacteroidota</taxon>
        <taxon>Sphingobacteriia</taxon>
        <taxon>Sphingobacteriales</taxon>
        <taxon>Sphingobacteriaceae</taxon>
        <taxon>Pedobacter</taxon>
    </lineage>
</organism>
<evidence type="ECO:0000313" key="3">
    <source>
        <dbReference type="EMBL" id="SMO38010.1"/>
    </source>
</evidence>
<dbReference type="AlphaFoldDB" id="A0A521ATR8"/>
<reference evidence="3 4" key="1">
    <citation type="submission" date="2017-05" db="EMBL/GenBank/DDBJ databases">
        <authorList>
            <person name="Varghese N."/>
            <person name="Submissions S."/>
        </authorList>
    </citation>
    <scope>NUCLEOTIDE SEQUENCE [LARGE SCALE GENOMIC DNA]</scope>
    <source>
        <strain evidence="3 4">DSM 19036</strain>
    </source>
</reference>
<evidence type="ECO:0000313" key="4">
    <source>
        <dbReference type="Proteomes" id="UP000320300"/>
    </source>
</evidence>
<dbReference type="Proteomes" id="UP000320300">
    <property type="component" value="Unassembled WGS sequence"/>
</dbReference>
<gene>
    <name evidence="3" type="ORF">SAMN06265348_101402</name>
</gene>
<keyword evidence="1" id="KW-0732">Signal</keyword>
<accession>A0A521ATR8</accession>
<feature type="domain" description="DUF5723" evidence="2">
    <location>
        <begin position="58"/>
        <end position="405"/>
    </location>
</feature>
<dbReference type="Pfam" id="PF18990">
    <property type="entry name" value="DUF5723"/>
    <property type="match status" value="1"/>
</dbReference>
<name>A0A521ATR8_9SPHI</name>
<dbReference type="InterPro" id="IPR043781">
    <property type="entry name" value="DUF5723"/>
</dbReference>